<gene>
    <name evidence="1" type="ORF">GFSPODELE1_LOCUS8332</name>
</gene>
<proteinExistence type="predicted"/>
<dbReference type="Proteomes" id="UP001497453">
    <property type="component" value="Chromosome 6"/>
</dbReference>
<sequence>MKQDCFTTPWKVDEWGTVQIFEDGDRVHTAAMYQPTTEDHRETTYIRYQLLVDRNARSRTAPIEMAGETFYGRLEHVVCFELTHSLPGPDLEESRKPIVLALIRMSRMQNWMK</sequence>
<keyword evidence="2" id="KW-1185">Reference proteome</keyword>
<protein>
    <submittedName>
        <fullName evidence="1">Uncharacterized protein</fullName>
    </submittedName>
</protein>
<name>A0ABP1DW04_9APHY</name>
<evidence type="ECO:0000313" key="1">
    <source>
        <dbReference type="EMBL" id="CAL1711412.1"/>
    </source>
</evidence>
<reference evidence="2" key="1">
    <citation type="submission" date="2024-04" db="EMBL/GenBank/DDBJ databases">
        <authorList>
            <person name="Shaw F."/>
            <person name="Minotto A."/>
        </authorList>
    </citation>
    <scope>NUCLEOTIDE SEQUENCE [LARGE SCALE GENOMIC DNA]</scope>
</reference>
<evidence type="ECO:0000313" key="2">
    <source>
        <dbReference type="Proteomes" id="UP001497453"/>
    </source>
</evidence>
<organism evidence="1 2">
    <name type="scientific">Somion occarium</name>
    <dbReference type="NCBI Taxonomy" id="3059160"/>
    <lineage>
        <taxon>Eukaryota</taxon>
        <taxon>Fungi</taxon>
        <taxon>Dikarya</taxon>
        <taxon>Basidiomycota</taxon>
        <taxon>Agaricomycotina</taxon>
        <taxon>Agaricomycetes</taxon>
        <taxon>Polyporales</taxon>
        <taxon>Cerrenaceae</taxon>
        <taxon>Somion</taxon>
    </lineage>
</organism>
<accession>A0ABP1DW04</accession>
<dbReference type="EMBL" id="OZ037949">
    <property type="protein sequence ID" value="CAL1711412.1"/>
    <property type="molecule type" value="Genomic_DNA"/>
</dbReference>